<organism evidence="2 3">
    <name type="scientific">Agrocybe chaxingu</name>
    <dbReference type="NCBI Taxonomy" id="84603"/>
    <lineage>
        <taxon>Eukaryota</taxon>
        <taxon>Fungi</taxon>
        <taxon>Dikarya</taxon>
        <taxon>Basidiomycota</taxon>
        <taxon>Agaricomycotina</taxon>
        <taxon>Agaricomycetes</taxon>
        <taxon>Agaricomycetidae</taxon>
        <taxon>Agaricales</taxon>
        <taxon>Agaricineae</taxon>
        <taxon>Strophariaceae</taxon>
        <taxon>Agrocybe</taxon>
    </lineage>
</organism>
<gene>
    <name evidence="2" type="ORF">NLJ89_g9975</name>
</gene>
<dbReference type="PANTHER" id="PTHR11439:SF483">
    <property type="entry name" value="PEPTIDE SYNTHASE GLIP-LIKE, PUTATIVE (AFU_ORTHOLOGUE AFUA_3G12920)-RELATED"/>
    <property type="match status" value="1"/>
</dbReference>
<comment type="caution">
    <text evidence="2">The sequence shown here is derived from an EMBL/GenBank/DDBJ whole genome shotgun (WGS) entry which is preliminary data.</text>
</comment>
<evidence type="ECO:0000313" key="3">
    <source>
        <dbReference type="Proteomes" id="UP001148786"/>
    </source>
</evidence>
<feature type="domain" description="Reverse transcriptase Ty1/copia-type" evidence="1">
    <location>
        <begin position="280"/>
        <end position="387"/>
    </location>
</feature>
<sequence length="631" mass="70445">MEAARVHLLRVREAASARKDERIRVEKEAASLREAGPGNDVESDFTCLCRDGLFDAPLLESDTSPNVTAASLDVEDYLQRDIDARYEATFLSICSDVRRDPRSASYDMSVPPANHCEAMLRPDADEWRRVEQKELDMLKSMGVYMEEMLPEGRKAIGCRWVHEFKVGEGGDRIYKARCVAQGFSQVPFVDYDSTFAPVAKAVSIRFVAVYSALLGWDLECFDATRGFPLGRPGTPHLHALPRWLHPLHCWCCVAPPQIPLWSQAGEPDLVQATLEGPRALGFVRSEFDHALFVFKRVWSNTDVHCLLAMHVDDGLSGCNFTPFLTFIKGEIGKAFGIKDLGPVTMFLGVQFERDLQTCELWIRQEAYTDVLLTEYGLTDCNPVSTPLDPVHPLGCESDVPFDVPDLVRSYQRLVGSLLFLQSCSWPNISFAVLLLSQHCSSPLPRHFAAAKRVLRYLKGTRTHRLHYGGAQKDVPISGLSDADWAGEKGTNRASTSGFVWSLAGGPISWSAKKQTCIALSTTEAEYIVLTRAVQEGIWIRQSLLALHLHCPNPLIIATNNHGARSLSENDSDHSRAKHIDIRYHFIRSHVDNQSFTIAFTPGVINTADIFTKPLSRVIFQSHVERLGLAPR</sequence>
<dbReference type="AlphaFoldDB" id="A0A9W8JRN0"/>
<dbReference type="EMBL" id="JANKHO010001684">
    <property type="protein sequence ID" value="KAJ3500022.1"/>
    <property type="molecule type" value="Genomic_DNA"/>
</dbReference>
<reference evidence="2" key="1">
    <citation type="submission" date="2022-07" db="EMBL/GenBank/DDBJ databases">
        <title>Genome Sequence of Agrocybe chaxingu.</title>
        <authorList>
            <person name="Buettner E."/>
        </authorList>
    </citation>
    <scope>NUCLEOTIDE SEQUENCE</scope>
    <source>
        <strain evidence="2">MP-N11</strain>
    </source>
</reference>
<proteinExistence type="predicted"/>
<feature type="domain" description="Reverse transcriptase Ty1/copia-type" evidence="1">
    <location>
        <begin position="148"/>
        <end position="223"/>
    </location>
</feature>
<protein>
    <recommendedName>
        <fullName evidence="1">Reverse transcriptase Ty1/copia-type domain-containing protein</fullName>
    </recommendedName>
</protein>
<evidence type="ECO:0000313" key="2">
    <source>
        <dbReference type="EMBL" id="KAJ3500022.1"/>
    </source>
</evidence>
<name>A0A9W8JRN0_9AGAR</name>
<dbReference type="PANTHER" id="PTHR11439">
    <property type="entry name" value="GAG-POL-RELATED RETROTRANSPOSON"/>
    <property type="match status" value="1"/>
</dbReference>
<dbReference type="CDD" id="cd09272">
    <property type="entry name" value="RNase_HI_RT_Ty1"/>
    <property type="match status" value="1"/>
</dbReference>
<dbReference type="Pfam" id="PF07727">
    <property type="entry name" value="RVT_2"/>
    <property type="match status" value="2"/>
</dbReference>
<dbReference type="Proteomes" id="UP001148786">
    <property type="component" value="Unassembled WGS sequence"/>
</dbReference>
<accession>A0A9W8JRN0</accession>
<dbReference type="OrthoDB" id="3051642at2759"/>
<evidence type="ECO:0000259" key="1">
    <source>
        <dbReference type="Pfam" id="PF07727"/>
    </source>
</evidence>
<keyword evidence="3" id="KW-1185">Reference proteome</keyword>
<dbReference type="InterPro" id="IPR013103">
    <property type="entry name" value="RVT_2"/>
</dbReference>